<dbReference type="Proteomes" id="UP000501240">
    <property type="component" value="Chromosome"/>
</dbReference>
<dbReference type="RefSeq" id="WP_173097327.1">
    <property type="nucleotide sequence ID" value="NZ_CP053892.1"/>
</dbReference>
<evidence type="ECO:0000313" key="2">
    <source>
        <dbReference type="Proteomes" id="UP000501240"/>
    </source>
</evidence>
<evidence type="ECO:0000313" key="1">
    <source>
        <dbReference type="EMBL" id="QKG23348.1"/>
    </source>
</evidence>
<organism evidence="1 2">
    <name type="scientific">Actinomadura verrucosospora</name>
    <dbReference type="NCBI Taxonomy" id="46165"/>
    <lineage>
        <taxon>Bacteria</taxon>
        <taxon>Bacillati</taxon>
        <taxon>Actinomycetota</taxon>
        <taxon>Actinomycetes</taxon>
        <taxon>Streptosporangiales</taxon>
        <taxon>Thermomonosporaceae</taxon>
        <taxon>Actinomadura</taxon>
    </lineage>
</organism>
<reference evidence="1 2" key="1">
    <citation type="submission" date="2020-05" db="EMBL/GenBank/DDBJ databases">
        <title>Actinomadura verrucosospora NRRL-B18236 (PFL_A860) Genome sequencing and assembly.</title>
        <authorList>
            <person name="Samborskyy M."/>
        </authorList>
    </citation>
    <scope>NUCLEOTIDE SEQUENCE [LARGE SCALE GENOMIC DNA]</scope>
    <source>
        <strain evidence="1 2">NRRL:B18236</strain>
    </source>
</reference>
<keyword evidence="2" id="KW-1185">Reference proteome</keyword>
<name>A0A7D4APE7_ACTVE</name>
<sequence>MPSAHDRLGAALILVDGVEAGAIHRSVLERVSEIGARLCCCCALKLGGLPASYASAALRQLGRDLEEVMAFAQAARRTGWVLGDLAAAPGDGPVPVMDTPDGRLWARSAHGFELHGPGGVRQITELPGTPGTAARAPLPQLIAPLAAAAARAELLEVAEPED</sequence>
<protein>
    <submittedName>
        <fullName evidence="1">Uncharacterized protein</fullName>
    </submittedName>
</protein>
<dbReference type="AlphaFoldDB" id="A0A7D4APE7"/>
<proteinExistence type="predicted"/>
<gene>
    <name evidence="1" type="ORF">ACTIVE_4991</name>
</gene>
<accession>A0A7D4APE7</accession>
<dbReference type="EMBL" id="CP053892">
    <property type="protein sequence ID" value="QKG23348.1"/>
    <property type="molecule type" value="Genomic_DNA"/>
</dbReference>